<evidence type="ECO:0000256" key="4">
    <source>
        <dbReference type="ARBA" id="ARBA00022692"/>
    </source>
</evidence>
<feature type="transmembrane region" description="Helical" evidence="8">
    <location>
        <begin position="218"/>
        <end position="240"/>
    </location>
</feature>
<keyword evidence="3" id="KW-1003">Cell membrane</keyword>
<evidence type="ECO:0000256" key="3">
    <source>
        <dbReference type="ARBA" id="ARBA00022475"/>
    </source>
</evidence>
<keyword evidence="6" id="KW-0406">Ion transport</keyword>
<feature type="transmembrane region" description="Helical" evidence="8">
    <location>
        <begin position="99"/>
        <end position="126"/>
    </location>
</feature>
<feature type="transmembrane region" description="Helical" evidence="8">
    <location>
        <begin position="325"/>
        <end position="354"/>
    </location>
</feature>
<keyword evidence="10" id="KW-1185">Reference proteome</keyword>
<gene>
    <name evidence="9" type="ORF">DEO23_03750</name>
</gene>
<dbReference type="Pfam" id="PF02386">
    <property type="entry name" value="TrkH"/>
    <property type="match status" value="1"/>
</dbReference>
<keyword evidence="2" id="KW-0813">Transport</keyword>
<protein>
    <submittedName>
        <fullName evidence="9">Potassium transporter Trk</fullName>
    </submittedName>
</protein>
<keyword evidence="7 8" id="KW-0472">Membrane</keyword>
<feature type="transmembrane region" description="Helical" evidence="8">
    <location>
        <begin position="41"/>
        <end position="62"/>
    </location>
</feature>
<feature type="transmembrane region" description="Helical" evidence="8">
    <location>
        <begin position="374"/>
        <end position="394"/>
    </location>
</feature>
<evidence type="ECO:0000256" key="8">
    <source>
        <dbReference type="SAM" id="Phobius"/>
    </source>
</evidence>
<feature type="transmembrane region" description="Helical" evidence="8">
    <location>
        <begin position="74"/>
        <end position="93"/>
    </location>
</feature>
<dbReference type="PANTHER" id="PTHR32024:SF1">
    <property type="entry name" value="KTR SYSTEM POTASSIUM UPTAKE PROTEIN B"/>
    <property type="match status" value="1"/>
</dbReference>
<evidence type="ECO:0000256" key="6">
    <source>
        <dbReference type="ARBA" id="ARBA00023065"/>
    </source>
</evidence>
<evidence type="ECO:0000256" key="5">
    <source>
        <dbReference type="ARBA" id="ARBA00022989"/>
    </source>
</evidence>
<dbReference type="AlphaFoldDB" id="A0A2U2RPC8"/>
<keyword evidence="5 8" id="KW-1133">Transmembrane helix</keyword>
<dbReference type="GO" id="GO:0030001">
    <property type="term" value="P:metal ion transport"/>
    <property type="evidence" value="ECO:0007669"/>
    <property type="project" value="UniProtKB-ARBA"/>
</dbReference>
<dbReference type="EMBL" id="QFKX01000001">
    <property type="protein sequence ID" value="PWH07738.1"/>
    <property type="molecule type" value="Genomic_DNA"/>
</dbReference>
<dbReference type="GO" id="GO:0008324">
    <property type="term" value="F:monoatomic cation transmembrane transporter activity"/>
    <property type="evidence" value="ECO:0007669"/>
    <property type="project" value="InterPro"/>
</dbReference>
<sequence>MSEGGEQGGRAVRSPGALAEHLRHVWRSAVLTSARNSPARLALTVFTVMIGLVTALLMSPVAAAEGTPTSFRDALFTSVSAICVTGLTTVDTASHWSTAGLVVIMIAMKIGGLGVLTLASLLGLSVMRSMGLAQRIITARETRAERLAEVGGVLRTIVITSTTFEVITFLALVPYMFATDHSTGASLFYGAFYAISAFNNAGFVPEPGGITQYLADPFFTIPISTAVFVGSLGFPVILVLVKKWRTPRHWTLHAKLTLATSGILLVAGLLGYLAMEWSNPRTLGAEGFGSKVLASLFASVMPRSGGFATLDISALEPQTRLFTDLLMFIGGGSGSTGGGIKVTTFALLALSIVAEARGDRDVEVFGRRIPHETIRQAIGVLVMSASVVFVSTFLVLEMTPFSLDEVLFEVLSAFGTVGLSTGITPHLGDAASFVLIVCMYLGRIGPMTLGAALALRSRSRVVRLPSERPIVG</sequence>
<dbReference type="GO" id="GO:0005886">
    <property type="term" value="C:plasma membrane"/>
    <property type="evidence" value="ECO:0007669"/>
    <property type="project" value="UniProtKB-SubCell"/>
</dbReference>
<feature type="transmembrane region" description="Helical" evidence="8">
    <location>
        <begin position="252"/>
        <end position="273"/>
    </location>
</feature>
<comment type="subcellular location">
    <subcellularLocation>
        <location evidence="1">Cell membrane</location>
        <topology evidence="1">Multi-pass membrane protein</topology>
    </subcellularLocation>
</comment>
<dbReference type="Proteomes" id="UP000245590">
    <property type="component" value="Unassembled WGS sequence"/>
</dbReference>
<evidence type="ECO:0000256" key="1">
    <source>
        <dbReference type="ARBA" id="ARBA00004651"/>
    </source>
</evidence>
<dbReference type="InterPro" id="IPR003445">
    <property type="entry name" value="Cat_transpt"/>
</dbReference>
<name>A0A2U2RPC8_9MICO</name>
<evidence type="ECO:0000313" key="10">
    <source>
        <dbReference type="Proteomes" id="UP000245590"/>
    </source>
</evidence>
<evidence type="ECO:0000313" key="9">
    <source>
        <dbReference type="EMBL" id="PWH07738.1"/>
    </source>
</evidence>
<dbReference type="PANTHER" id="PTHR32024">
    <property type="entry name" value="TRK SYSTEM POTASSIUM UPTAKE PROTEIN TRKG-RELATED"/>
    <property type="match status" value="1"/>
</dbReference>
<organism evidence="9 10">
    <name type="scientific">Brachybacterium endophyticum</name>
    <dbReference type="NCBI Taxonomy" id="2182385"/>
    <lineage>
        <taxon>Bacteria</taxon>
        <taxon>Bacillati</taxon>
        <taxon>Actinomycetota</taxon>
        <taxon>Actinomycetes</taxon>
        <taxon>Micrococcales</taxon>
        <taxon>Dermabacteraceae</taxon>
        <taxon>Brachybacterium</taxon>
    </lineage>
</organism>
<keyword evidence="4 8" id="KW-0812">Transmembrane</keyword>
<proteinExistence type="predicted"/>
<dbReference type="RefSeq" id="WP_109274625.1">
    <property type="nucleotide sequence ID" value="NZ_QFKX01000001.1"/>
</dbReference>
<feature type="transmembrane region" description="Helical" evidence="8">
    <location>
        <begin position="147"/>
        <end position="177"/>
    </location>
</feature>
<accession>A0A2U2RPC8</accession>
<evidence type="ECO:0000256" key="2">
    <source>
        <dbReference type="ARBA" id="ARBA00022448"/>
    </source>
</evidence>
<comment type="caution">
    <text evidence="9">The sequence shown here is derived from an EMBL/GenBank/DDBJ whole genome shotgun (WGS) entry which is preliminary data.</text>
</comment>
<reference evidence="9 10" key="1">
    <citation type="submission" date="2018-05" db="EMBL/GenBank/DDBJ databases">
        <title>Brachybacterium sp. M1HQ-2T, whole genome shotgun sequence.</title>
        <authorList>
            <person name="Tuo L."/>
        </authorList>
    </citation>
    <scope>NUCLEOTIDE SEQUENCE [LARGE SCALE GENOMIC DNA]</scope>
    <source>
        <strain evidence="9 10">M1HQ-2</strain>
    </source>
</reference>
<dbReference type="OrthoDB" id="9810952at2"/>
<evidence type="ECO:0000256" key="7">
    <source>
        <dbReference type="ARBA" id="ARBA00023136"/>
    </source>
</evidence>
<feature type="transmembrane region" description="Helical" evidence="8">
    <location>
        <begin position="430"/>
        <end position="455"/>
    </location>
</feature>